<evidence type="ECO:0000256" key="1">
    <source>
        <dbReference type="SAM" id="Phobius"/>
    </source>
</evidence>
<evidence type="ECO:0000313" key="3">
    <source>
        <dbReference type="Proteomes" id="UP000580250"/>
    </source>
</evidence>
<dbReference type="EMBL" id="CAJEWN010000414">
    <property type="protein sequence ID" value="CAD2181880.1"/>
    <property type="molecule type" value="Genomic_DNA"/>
</dbReference>
<keyword evidence="1" id="KW-0812">Transmembrane</keyword>
<dbReference type="Proteomes" id="UP000580250">
    <property type="component" value="Unassembled WGS sequence"/>
</dbReference>
<name>A0A6V7W413_MELEN</name>
<accession>A0A6V7W413</accession>
<feature type="transmembrane region" description="Helical" evidence="1">
    <location>
        <begin position="141"/>
        <end position="164"/>
    </location>
</feature>
<protein>
    <submittedName>
        <fullName evidence="2">Uncharacterized protein</fullName>
    </submittedName>
</protein>
<dbReference type="AlphaFoldDB" id="A0A6V7W413"/>
<gene>
    <name evidence="2" type="ORF">MENT_LOCUS34055</name>
</gene>
<reference evidence="2 3" key="1">
    <citation type="submission" date="2020-08" db="EMBL/GenBank/DDBJ databases">
        <authorList>
            <person name="Koutsovoulos G."/>
            <person name="Danchin GJ E."/>
        </authorList>
    </citation>
    <scope>NUCLEOTIDE SEQUENCE [LARGE SCALE GENOMIC DNA]</scope>
</reference>
<keyword evidence="1" id="KW-0472">Membrane</keyword>
<keyword evidence="1" id="KW-1133">Transmembrane helix</keyword>
<organism evidence="2 3">
    <name type="scientific">Meloidogyne enterolobii</name>
    <name type="common">Root-knot nematode worm</name>
    <name type="synonym">Meloidogyne mayaguensis</name>
    <dbReference type="NCBI Taxonomy" id="390850"/>
    <lineage>
        <taxon>Eukaryota</taxon>
        <taxon>Metazoa</taxon>
        <taxon>Ecdysozoa</taxon>
        <taxon>Nematoda</taxon>
        <taxon>Chromadorea</taxon>
        <taxon>Rhabditida</taxon>
        <taxon>Tylenchina</taxon>
        <taxon>Tylenchomorpha</taxon>
        <taxon>Tylenchoidea</taxon>
        <taxon>Meloidogynidae</taxon>
        <taxon>Meloidogyninae</taxon>
        <taxon>Meloidogyne</taxon>
    </lineage>
</organism>
<sequence>MNAVDNCDDNVVLNSLDLSQGICFYDYSSTGFRFDWKDFGHAGSSGNVFSGSQLGLSVSSMGVVPTTSRNDSPFLSSMGVAPSSSFSSSRALIRTNSISSQTIDKIPRLDDSNLCSVDSDSDTSSIISYCSSRGVGRPKNFVLRVTRIVLLVYLFVVLAGKAVLKNKLEEVEEDLKR</sequence>
<evidence type="ECO:0000313" key="2">
    <source>
        <dbReference type="EMBL" id="CAD2181880.1"/>
    </source>
</evidence>
<comment type="caution">
    <text evidence="2">The sequence shown here is derived from an EMBL/GenBank/DDBJ whole genome shotgun (WGS) entry which is preliminary data.</text>
</comment>
<proteinExistence type="predicted"/>